<evidence type="ECO:0000256" key="2">
    <source>
        <dbReference type="ARBA" id="ARBA00023141"/>
    </source>
</evidence>
<dbReference type="GO" id="GO:0003855">
    <property type="term" value="F:3-dehydroquinate dehydratase activity"/>
    <property type="evidence" value="ECO:0007669"/>
    <property type="project" value="UniProtKB-UniRule"/>
</dbReference>
<dbReference type="AlphaFoldDB" id="A0A4R5N8K5"/>
<dbReference type="NCBIfam" id="TIGR01093">
    <property type="entry name" value="aroD"/>
    <property type="match status" value="1"/>
</dbReference>
<keyword evidence="4 5" id="KW-0704">Schiff base</keyword>
<feature type="binding site" evidence="5">
    <location>
        <position position="237"/>
    </location>
    <ligand>
        <name>3-dehydroquinate</name>
        <dbReference type="ChEBI" id="CHEBI:32364"/>
    </ligand>
</feature>
<comment type="function">
    <text evidence="5">Involved in the third step of the chorismate pathway, which leads to the biosynthesis of aromatic amino acids. Catalyzes the cis-dehydration of 3-dehydroquinate (DHQ) and introduces the first double bond of the aromatic ring to yield 3-dehydroshikimate.</text>
</comment>
<feature type="binding site" evidence="5">
    <location>
        <position position="88"/>
    </location>
    <ligand>
        <name>3-dehydroquinate</name>
        <dbReference type="ChEBI" id="CHEBI:32364"/>
    </ligand>
</feature>
<dbReference type="Gene3D" id="3.20.20.70">
    <property type="entry name" value="Aldolase class I"/>
    <property type="match status" value="1"/>
</dbReference>
<dbReference type="InterPro" id="IPR013785">
    <property type="entry name" value="Aldolase_TIM"/>
</dbReference>
<dbReference type="FunFam" id="3.20.20.70:FF:000047">
    <property type="entry name" value="3-dehydroquinate dehydratase"/>
    <property type="match status" value="1"/>
</dbReference>
<comment type="similarity">
    <text evidence="5">Belongs to the type-I 3-dehydroquinase family.</text>
</comment>
<feature type="binding site" evidence="5">
    <location>
        <begin position="55"/>
        <end position="57"/>
    </location>
    <ligand>
        <name>3-dehydroquinate</name>
        <dbReference type="ChEBI" id="CHEBI:32364"/>
    </ligand>
</feature>
<evidence type="ECO:0000256" key="5">
    <source>
        <dbReference type="HAMAP-Rule" id="MF_00214"/>
    </source>
</evidence>
<dbReference type="CDD" id="cd00502">
    <property type="entry name" value="DHQase_I"/>
    <property type="match status" value="1"/>
</dbReference>
<dbReference type="GO" id="GO:0009423">
    <property type="term" value="P:chorismate biosynthetic process"/>
    <property type="evidence" value="ECO:0007669"/>
    <property type="project" value="UniProtKB-UniRule"/>
</dbReference>
<dbReference type="SUPFAM" id="SSF51569">
    <property type="entry name" value="Aldolase"/>
    <property type="match status" value="1"/>
</dbReference>
<accession>A0A4R5N8K5</accession>
<organism evidence="6 7">
    <name type="scientific">Leuconostoc fallax</name>
    <dbReference type="NCBI Taxonomy" id="1251"/>
    <lineage>
        <taxon>Bacteria</taxon>
        <taxon>Bacillati</taxon>
        <taxon>Bacillota</taxon>
        <taxon>Bacilli</taxon>
        <taxon>Lactobacillales</taxon>
        <taxon>Lactobacillaceae</taxon>
        <taxon>Leuconostoc</taxon>
    </lineage>
</organism>
<keyword evidence="2 5" id="KW-0057">Aromatic amino acid biosynthesis</keyword>
<dbReference type="Proteomes" id="UP000295681">
    <property type="component" value="Unassembled WGS sequence"/>
</dbReference>
<evidence type="ECO:0000256" key="1">
    <source>
        <dbReference type="ARBA" id="ARBA00001864"/>
    </source>
</evidence>
<comment type="caution">
    <text evidence="6">The sequence shown here is derived from an EMBL/GenBank/DDBJ whole genome shotgun (WGS) entry which is preliminary data.</text>
</comment>
<keyword evidence="3 5" id="KW-0456">Lyase</keyword>
<keyword evidence="5" id="KW-0028">Amino-acid biosynthesis</keyword>
<comment type="subunit">
    <text evidence="5">Homodimer.</text>
</comment>
<dbReference type="EC" id="4.2.1.10" evidence="5"/>
<dbReference type="HAMAP" id="MF_00214">
    <property type="entry name" value="AroD"/>
    <property type="match status" value="1"/>
</dbReference>
<dbReference type="UniPathway" id="UPA00053">
    <property type="reaction ID" value="UER00086"/>
</dbReference>
<name>A0A4R5N8K5_9LACO</name>
<comment type="catalytic activity">
    <reaction evidence="1 5">
        <text>3-dehydroquinate = 3-dehydroshikimate + H2O</text>
        <dbReference type="Rhea" id="RHEA:21096"/>
        <dbReference type="ChEBI" id="CHEBI:15377"/>
        <dbReference type="ChEBI" id="CHEBI:16630"/>
        <dbReference type="ChEBI" id="CHEBI:32364"/>
        <dbReference type="EC" id="4.2.1.10"/>
    </reaction>
</comment>
<dbReference type="GO" id="GO:0008652">
    <property type="term" value="P:amino acid biosynthetic process"/>
    <property type="evidence" value="ECO:0007669"/>
    <property type="project" value="UniProtKB-KW"/>
</dbReference>
<dbReference type="PANTHER" id="PTHR43699:SF1">
    <property type="entry name" value="3-DEHYDROQUINATE DEHYDRATASE"/>
    <property type="match status" value="1"/>
</dbReference>
<feature type="binding site" evidence="5">
    <location>
        <position position="241"/>
    </location>
    <ligand>
        <name>3-dehydroquinate</name>
        <dbReference type="ChEBI" id="CHEBI:32364"/>
    </ligand>
</feature>
<gene>
    <name evidence="5" type="primary">aroD</name>
    <name evidence="6" type="ORF">C5L23_000575</name>
</gene>
<dbReference type="EMBL" id="PUFI01000014">
    <property type="protein sequence ID" value="TDG68269.1"/>
    <property type="molecule type" value="Genomic_DNA"/>
</dbReference>
<keyword evidence="7" id="KW-1185">Reference proteome</keyword>
<dbReference type="InterPro" id="IPR001381">
    <property type="entry name" value="DHquinase_I"/>
</dbReference>
<dbReference type="GO" id="GO:0009073">
    <property type="term" value="P:aromatic amino acid family biosynthetic process"/>
    <property type="evidence" value="ECO:0007669"/>
    <property type="project" value="UniProtKB-KW"/>
</dbReference>
<evidence type="ECO:0000256" key="3">
    <source>
        <dbReference type="ARBA" id="ARBA00023239"/>
    </source>
</evidence>
<dbReference type="Pfam" id="PF01487">
    <property type="entry name" value="DHquinase_I"/>
    <property type="match status" value="1"/>
</dbReference>
<comment type="caution">
    <text evidence="5">Lacks conserved residue(s) required for the propagation of feature annotation.</text>
</comment>
<dbReference type="GO" id="GO:0046279">
    <property type="term" value="P:3,4-dihydroxybenzoate biosynthetic process"/>
    <property type="evidence" value="ECO:0007669"/>
    <property type="project" value="UniProtKB-ARBA"/>
</dbReference>
<evidence type="ECO:0000313" key="6">
    <source>
        <dbReference type="EMBL" id="TDG68269.1"/>
    </source>
</evidence>
<protein>
    <recommendedName>
        <fullName evidence="5">3-dehydroquinate dehydratase</fullName>
        <shortName evidence="5">3-dehydroquinase</shortName>
        <ecNumber evidence="5">4.2.1.10</ecNumber>
    </recommendedName>
    <alternativeName>
        <fullName evidence="5">Type I DHQase</fullName>
    </alternativeName>
    <alternativeName>
        <fullName evidence="5">Type I dehydroquinase</fullName>
        <shortName evidence="5">DHQ1</shortName>
    </alternativeName>
</protein>
<evidence type="ECO:0000256" key="4">
    <source>
        <dbReference type="ARBA" id="ARBA00023270"/>
    </source>
</evidence>
<sequence>MLSDKNYSLKWYGWCTKLLKDQLKLNLTHPALIAVPFTTQMALTEILSSAADIVEWRLDLEMTLPDKIQYRDVLKQLKSHKKVLLTYRSKQEGGEGQQIYEQVVHDILACDVLPDLIDIEVNQGAEVVHQLLALARDRRVMSILSLHNFTQTPDENELVSLIKNMSDYHPDVVKVAMMPKQLADVERLLNVTAKCHKVLTQPLITMSMGDLGKKSRIIGYQYGSELTFATTSQTTGSAPGQLIITDLLAQW</sequence>
<proteinExistence type="inferred from homology"/>
<dbReference type="PANTHER" id="PTHR43699">
    <property type="entry name" value="3-DEHYDROQUINATE DEHYDRATASE"/>
    <property type="match status" value="1"/>
</dbReference>
<feature type="active site" description="Proton donor/acceptor" evidence="5">
    <location>
        <position position="147"/>
    </location>
</feature>
<reference evidence="6 7" key="1">
    <citation type="journal article" date="2019" name="Appl. Microbiol. Biotechnol.">
        <title>Uncovering carbohydrate metabolism through a genotype-phenotype association study of 56 lactic acid bacteria genomes.</title>
        <authorList>
            <person name="Buron-Moles G."/>
            <person name="Chailyan A."/>
            <person name="Dolejs I."/>
            <person name="Forster J."/>
            <person name="Miks M.H."/>
        </authorList>
    </citation>
    <scope>NUCLEOTIDE SEQUENCE [LARGE SCALE GENOMIC DNA]</scope>
    <source>
        <strain evidence="6 7">ATCC 700006</strain>
    </source>
</reference>
<comment type="pathway">
    <text evidence="5">Metabolic intermediate biosynthesis; chorismate biosynthesis; chorismate from D-erythrose 4-phosphate and phosphoenolpyruvate: step 3/7.</text>
</comment>
<evidence type="ECO:0000313" key="7">
    <source>
        <dbReference type="Proteomes" id="UP000295681"/>
    </source>
</evidence>
<dbReference type="STRING" id="907931.GCA_000165675_00458"/>
<dbReference type="InterPro" id="IPR050146">
    <property type="entry name" value="Type-I_3-dehydroquinase"/>
</dbReference>
<feature type="binding site" evidence="5">
    <location>
        <position position="216"/>
    </location>
    <ligand>
        <name>3-dehydroquinate</name>
        <dbReference type="ChEBI" id="CHEBI:32364"/>
    </ligand>
</feature>
<feature type="active site" description="Schiff-base intermediate with substrate" evidence="5">
    <location>
        <position position="174"/>
    </location>
</feature>